<dbReference type="PROSITE" id="PS51257">
    <property type="entry name" value="PROKAR_LIPOPROTEIN"/>
    <property type="match status" value="1"/>
</dbReference>
<dbReference type="OrthoDB" id="674757at2"/>
<dbReference type="RefSeq" id="WP_117381099.1">
    <property type="nucleotide sequence ID" value="NZ_QWDE01000001.1"/>
</dbReference>
<evidence type="ECO:0000313" key="2">
    <source>
        <dbReference type="EMBL" id="RFZ84209.1"/>
    </source>
</evidence>
<reference evidence="2 3" key="1">
    <citation type="submission" date="2018-08" db="EMBL/GenBank/DDBJ databases">
        <title>Mucilaginibacter terrae sp. nov., isolated from manganese diggings.</title>
        <authorList>
            <person name="Huang Y."/>
            <person name="Zhou Z."/>
        </authorList>
    </citation>
    <scope>NUCLEOTIDE SEQUENCE [LARGE SCALE GENOMIC DNA]</scope>
    <source>
        <strain evidence="2 3">ZH6</strain>
    </source>
</reference>
<comment type="caution">
    <text evidence="2">The sequence shown here is derived from an EMBL/GenBank/DDBJ whole genome shotgun (WGS) entry which is preliminary data.</text>
</comment>
<feature type="signal peptide" evidence="1">
    <location>
        <begin position="1"/>
        <end position="21"/>
    </location>
</feature>
<sequence length="159" mass="17525">MKSSLKILVAGVIILSGCQSATDPDQLINKKASLPQTFSLSDLHQKVITSFINNKEHTTGILYGNEQAYSASNHTLAKKIPGASYTLVTWRQQDDPHWFGARIPGNLISAEKLTWISRDGITTYQYQKFSGKDLSKLADTTGSGEHIRFILSQKASVMP</sequence>
<evidence type="ECO:0000256" key="1">
    <source>
        <dbReference type="SAM" id="SignalP"/>
    </source>
</evidence>
<name>A0A3E2NTB4_9SPHI</name>
<accession>A0A3E2NTB4</accession>
<gene>
    <name evidence="2" type="ORF">DYU05_00840</name>
</gene>
<evidence type="ECO:0000313" key="3">
    <source>
        <dbReference type="Proteomes" id="UP000260823"/>
    </source>
</evidence>
<dbReference type="Proteomes" id="UP000260823">
    <property type="component" value="Unassembled WGS sequence"/>
</dbReference>
<feature type="chain" id="PRO_5017730395" description="Cytochrome P460 domain-containing protein" evidence="1">
    <location>
        <begin position="22"/>
        <end position="159"/>
    </location>
</feature>
<dbReference type="EMBL" id="QWDE01000001">
    <property type="protein sequence ID" value="RFZ84209.1"/>
    <property type="molecule type" value="Genomic_DNA"/>
</dbReference>
<keyword evidence="3" id="KW-1185">Reference proteome</keyword>
<keyword evidence="1" id="KW-0732">Signal</keyword>
<protein>
    <recommendedName>
        <fullName evidence="4">Cytochrome P460 domain-containing protein</fullName>
    </recommendedName>
</protein>
<dbReference type="AlphaFoldDB" id="A0A3E2NTB4"/>
<organism evidence="2 3">
    <name type="scientific">Mucilaginibacter terrenus</name>
    <dbReference type="NCBI Taxonomy" id="2482727"/>
    <lineage>
        <taxon>Bacteria</taxon>
        <taxon>Pseudomonadati</taxon>
        <taxon>Bacteroidota</taxon>
        <taxon>Sphingobacteriia</taxon>
        <taxon>Sphingobacteriales</taxon>
        <taxon>Sphingobacteriaceae</taxon>
        <taxon>Mucilaginibacter</taxon>
    </lineage>
</organism>
<proteinExistence type="predicted"/>
<evidence type="ECO:0008006" key="4">
    <source>
        <dbReference type="Google" id="ProtNLM"/>
    </source>
</evidence>